<feature type="transmembrane region" description="Helical" evidence="1">
    <location>
        <begin position="36"/>
        <end position="55"/>
    </location>
</feature>
<evidence type="ECO:0000313" key="3">
    <source>
        <dbReference type="Proteomes" id="UP000732298"/>
    </source>
</evidence>
<evidence type="ECO:0000313" key="2">
    <source>
        <dbReference type="EMBL" id="MBI4209894.1"/>
    </source>
</evidence>
<organism evidence="2 3">
    <name type="scientific">Candidatus Iainarchaeum sp</name>
    <dbReference type="NCBI Taxonomy" id="3101447"/>
    <lineage>
        <taxon>Archaea</taxon>
        <taxon>Candidatus Iainarchaeota</taxon>
        <taxon>Candidatus Iainarchaeia</taxon>
        <taxon>Candidatus Iainarchaeales</taxon>
        <taxon>Candidatus Iainarchaeaceae</taxon>
        <taxon>Candidatus Iainarchaeum</taxon>
    </lineage>
</organism>
<reference evidence="2" key="1">
    <citation type="submission" date="2020-07" db="EMBL/GenBank/DDBJ databases">
        <title>Huge and variable diversity of episymbiotic CPR bacteria and DPANN archaea in groundwater ecosystems.</title>
        <authorList>
            <person name="He C.Y."/>
            <person name="Keren R."/>
            <person name="Whittaker M."/>
            <person name="Farag I.F."/>
            <person name="Doudna J."/>
            <person name="Cate J.H.D."/>
            <person name="Banfield J.F."/>
        </authorList>
    </citation>
    <scope>NUCLEOTIDE SEQUENCE</scope>
    <source>
        <strain evidence="2">NC_groundwater_1296_Ag_S-0.2um_52_80</strain>
    </source>
</reference>
<accession>A0A8T3YHA2</accession>
<comment type="caution">
    <text evidence="2">The sequence shown here is derived from an EMBL/GenBank/DDBJ whole genome shotgun (WGS) entry which is preliminary data.</text>
</comment>
<dbReference type="AlphaFoldDB" id="A0A8T3YHA2"/>
<keyword evidence="1" id="KW-0812">Transmembrane</keyword>
<gene>
    <name evidence="2" type="ORF">HY544_00080</name>
</gene>
<protein>
    <submittedName>
        <fullName evidence="2">Uncharacterized protein</fullName>
    </submittedName>
</protein>
<name>A0A8T3YHA2_9ARCH</name>
<dbReference type="EMBL" id="JACQPB010000002">
    <property type="protein sequence ID" value="MBI4209894.1"/>
    <property type="molecule type" value="Genomic_DNA"/>
</dbReference>
<dbReference type="Proteomes" id="UP000732298">
    <property type="component" value="Unassembled WGS sequence"/>
</dbReference>
<proteinExistence type="predicted"/>
<sequence length="160" mass="18719">MAVTPRDKEFVNISKEIVEIKKDRGLLKTLRGYSNLQLGVMFILWGAFIFGMFYLSLKRNPKISLFYFLALFALMISSLGVFYYVVLFYIIKIFKFLNPGAKIKAIEFYGFEPFSEKSLVNVWSYKSSAYSYYKFSRFLFYPSIIIFLLALGVVIFRISI</sequence>
<feature type="transmembrane region" description="Helical" evidence="1">
    <location>
        <begin position="67"/>
        <end position="91"/>
    </location>
</feature>
<keyword evidence="1" id="KW-1133">Transmembrane helix</keyword>
<evidence type="ECO:0000256" key="1">
    <source>
        <dbReference type="SAM" id="Phobius"/>
    </source>
</evidence>
<feature type="transmembrane region" description="Helical" evidence="1">
    <location>
        <begin position="138"/>
        <end position="158"/>
    </location>
</feature>
<keyword evidence="1" id="KW-0472">Membrane</keyword>